<dbReference type="Proteomes" id="UP000094056">
    <property type="component" value="Unassembled WGS sequence"/>
</dbReference>
<name>A0A1E3XGK6_9BACT</name>
<dbReference type="InterPro" id="IPR036694">
    <property type="entry name" value="Dodecin-like_sf"/>
</dbReference>
<dbReference type="Gene3D" id="3.30.1660.10">
    <property type="entry name" value="Flavin-binding protein dodecin"/>
    <property type="match status" value="1"/>
</dbReference>
<comment type="caution">
    <text evidence="1">The sequence shown here is derived from an EMBL/GenBank/DDBJ whole genome shotgun (WGS) entry which is preliminary data.</text>
</comment>
<evidence type="ECO:0008006" key="3">
    <source>
        <dbReference type="Google" id="ProtNLM"/>
    </source>
</evidence>
<dbReference type="EMBL" id="MAYW01000001">
    <property type="protein sequence ID" value="ODS34776.1"/>
    <property type="molecule type" value="Genomic_DNA"/>
</dbReference>
<dbReference type="AlphaFoldDB" id="A0A1E3XGK6"/>
<dbReference type="PANTHER" id="PTHR39324">
    <property type="entry name" value="CALCIUM DODECIN"/>
    <property type="match status" value="1"/>
</dbReference>
<protein>
    <recommendedName>
        <fullName evidence="3">Dodecin domain-containing protein</fullName>
    </recommendedName>
</protein>
<sequence length="67" mass="7304">MAVARVTRITASSPTGWQDAVQEGLKRANQTLRGLTGLEVVSQKAKIVEGKIAEYRVTMDITFILEG</sequence>
<proteinExistence type="predicted"/>
<organism evidence="1 2">
    <name type="scientific">Candidatus Scalindua rubra</name>
    <dbReference type="NCBI Taxonomy" id="1872076"/>
    <lineage>
        <taxon>Bacteria</taxon>
        <taxon>Pseudomonadati</taxon>
        <taxon>Planctomycetota</taxon>
        <taxon>Candidatus Brocadiia</taxon>
        <taxon>Candidatus Brocadiales</taxon>
        <taxon>Candidatus Scalinduaceae</taxon>
        <taxon>Candidatus Scalindua</taxon>
    </lineage>
</organism>
<accession>A0A1E3XGK6</accession>
<dbReference type="PANTHER" id="PTHR39324:SF1">
    <property type="entry name" value="CALCIUM DODECIN"/>
    <property type="match status" value="1"/>
</dbReference>
<dbReference type="SUPFAM" id="SSF89807">
    <property type="entry name" value="Dodecin-like"/>
    <property type="match status" value="1"/>
</dbReference>
<gene>
    <name evidence="1" type="ORF">SCARUB_00036</name>
</gene>
<dbReference type="Pfam" id="PF07311">
    <property type="entry name" value="Dodecin"/>
    <property type="match status" value="1"/>
</dbReference>
<evidence type="ECO:0000313" key="1">
    <source>
        <dbReference type="EMBL" id="ODS34776.1"/>
    </source>
</evidence>
<dbReference type="InterPro" id="IPR025543">
    <property type="entry name" value="Dodecin-like"/>
</dbReference>
<reference evidence="1 2" key="1">
    <citation type="submission" date="2016-07" db="EMBL/GenBank/DDBJ databases">
        <title>Draft genome of Scalindua rubra, obtained from a brine-seawater interface in the Red Sea, sheds light on salt adaptation in anammox bacteria.</title>
        <authorList>
            <person name="Speth D.R."/>
            <person name="Lagkouvardos I."/>
            <person name="Wang Y."/>
            <person name="Qian P.-Y."/>
            <person name="Dutilh B.E."/>
            <person name="Jetten M.S."/>
        </authorList>
    </citation>
    <scope>NUCLEOTIDE SEQUENCE [LARGE SCALE GENOMIC DNA]</scope>
    <source>
        <strain evidence="1">BSI-1</strain>
    </source>
</reference>
<dbReference type="InterPro" id="IPR009923">
    <property type="entry name" value="Dodecin"/>
</dbReference>
<evidence type="ECO:0000313" key="2">
    <source>
        <dbReference type="Proteomes" id="UP000094056"/>
    </source>
</evidence>